<dbReference type="GO" id="GO:0005506">
    <property type="term" value="F:iron ion binding"/>
    <property type="evidence" value="ECO:0007669"/>
    <property type="project" value="InterPro"/>
</dbReference>
<reference evidence="7 8" key="1">
    <citation type="submission" date="2016-09" db="EMBL/GenBank/DDBJ databases">
        <title>Extensive genetic diversity and differential bi-allelic expression allows diatom success in the polar Southern Ocean.</title>
        <authorList>
            <consortium name="DOE Joint Genome Institute"/>
            <person name="Mock T."/>
            <person name="Otillar R.P."/>
            <person name="Strauss J."/>
            <person name="Dupont C."/>
            <person name="Frickenhaus S."/>
            <person name="Maumus F."/>
            <person name="Mcmullan M."/>
            <person name="Sanges R."/>
            <person name="Schmutz J."/>
            <person name="Toseland A."/>
            <person name="Valas R."/>
            <person name="Veluchamy A."/>
            <person name="Ward B.J."/>
            <person name="Allen A."/>
            <person name="Barry K."/>
            <person name="Falciatore A."/>
            <person name="Ferrante M."/>
            <person name="Fortunato A.E."/>
            <person name="Gloeckner G."/>
            <person name="Gruber A."/>
            <person name="Hipkin R."/>
            <person name="Janech M."/>
            <person name="Kroth P."/>
            <person name="Leese F."/>
            <person name="Lindquist E."/>
            <person name="Lyon B.R."/>
            <person name="Martin J."/>
            <person name="Mayer C."/>
            <person name="Parker M."/>
            <person name="Quesneville H."/>
            <person name="Raymond J."/>
            <person name="Uhlig C."/>
            <person name="Valentin K.U."/>
            <person name="Worden A.Z."/>
            <person name="Armbrust E.V."/>
            <person name="Bowler C."/>
            <person name="Green B."/>
            <person name="Moulton V."/>
            <person name="Van Oosterhout C."/>
            <person name="Grigoriev I."/>
        </authorList>
    </citation>
    <scope>NUCLEOTIDE SEQUENCE [LARGE SCALE GENOMIC DNA]</scope>
    <source>
        <strain evidence="7 8">CCMP1102</strain>
    </source>
</reference>
<dbReference type="GO" id="GO:0051213">
    <property type="term" value="F:dioxygenase activity"/>
    <property type="evidence" value="ECO:0007669"/>
    <property type="project" value="UniProtKB-KW"/>
</dbReference>
<evidence type="ECO:0000256" key="4">
    <source>
        <dbReference type="ARBA" id="ARBA00023002"/>
    </source>
</evidence>
<accession>A0A1E7FYD4</accession>
<evidence type="ECO:0000256" key="2">
    <source>
        <dbReference type="ARBA" id="ARBA00022723"/>
    </source>
</evidence>
<keyword evidence="3" id="KW-0223">Dioxygenase</keyword>
<keyword evidence="5" id="KW-0408">Iron</keyword>
<keyword evidence="8" id="KW-1185">Reference proteome</keyword>
<sequence length="372" mass="41319">MHLGLVVFGAIIVGGNSFKKEGLRTTATTRSLLSTSTLTQVEDVAATVAATVAAESFLSPHTLKMNSERHNDAISSCENLFPWHNFTVEEHSTSPSAITTSSWEKHFFPSSDDENIPRHPFGQDDLARVSLLPLLTDEECQILIDEADETTQKTWMEGGSRHGTQSNRVGALLPLERLPNSNQMINEQLLPRIFQSVVDAFDCLHCWDDLRVGGARVVRYEEAKGQVELGMHRDFLLMTVNIALNSPDEFEGGGTIIEALSKDNKQPIRLQKGHALLHPGDVRHAASPITSGKRYVLVLFLVSKGIIPHDRYVGEWAERCMSMAANTPADSWDEKESWLQKAAGYYADAYSLGGRIDRGIFPFFYYQAGLSR</sequence>
<dbReference type="SMART" id="SM00702">
    <property type="entry name" value="P4Hc"/>
    <property type="match status" value="1"/>
</dbReference>
<keyword evidence="4" id="KW-0560">Oxidoreductase</keyword>
<protein>
    <recommendedName>
        <fullName evidence="6">Fe2OG dioxygenase domain-containing protein</fullName>
    </recommendedName>
</protein>
<evidence type="ECO:0000256" key="3">
    <source>
        <dbReference type="ARBA" id="ARBA00022964"/>
    </source>
</evidence>
<proteinExistence type="predicted"/>
<keyword evidence="2" id="KW-0479">Metal-binding</keyword>
<dbReference type="EMBL" id="KV784353">
    <property type="protein sequence ID" value="OEU23160.1"/>
    <property type="molecule type" value="Genomic_DNA"/>
</dbReference>
<gene>
    <name evidence="7" type="ORF">FRACYDRAFT_233329</name>
</gene>
<dbReference type="AlphaFoldDB" id="A0A1E7FYD4"/>
<dbReference type="Proteomes" id="UP000095751">
    <property type="component" value="Unassembled WGS sequence"/>
</dbReference>
<dbReference type="InterPro" id="IPR005123">
    <property type="entry name" value="Oxoglu/Fe-dep_dioxygenase_dom"/>
</dbReference>
<organism evidence="7 8">
    <name type="scientific">Fragilariopsis cylindrus CCMP1102</name>
    <dbReference type="NCBI Taxonomy" id="635003"/>
    <lineage>
        <taxon>Eukaryota</taxon>
        <taxon>Sar</taxon>
        <taxon>Stramenopiles</taxon>
        <taxon>Ochrophyta</taxon>
        <taxon>Bacillariophyta</taxon>
        <taxon>Bacillariophyceae</taxon>
        <taxon>Bacillariophycidae</taxon>
        <taxon>Bacillariales</taxon>
        <taxon>Bacillariaceae</taxon>
        <taxon>Fragilariopsis</taxon>
    </lineage>
</organism>
<dbReference type="KEGG" id="fcy:FRACYDRAFT_233329"/>
<evidence type="ECO:0000256" key="5">
    <source>
        <dbReference type="ARBA" id="ARBA00023004"/>
    </source>
</evidence>
<dbReference type="GO" id="GO:0031418">
    <property type="term" value="F:L-ascorbic acid binding"/>
    <property type="evidence" value="ECO:0007669"/>
    <property type="project" value="InterPro"/>
</dbReference>
<dbReference type="SUPFAM" id="SSF51197">
    <property type="entry name" value="Clavaminate synthase-like"/>
    <property type="match status" value="1"/>
</dbReference>
<name>A0A1E7FYD4_9STRA</name>
<dbReference type="InParanoid" id="A0A1E7FYD4"/>
<feature type="domain" description="Fe2OG dioxygenase" evidence="6">
    <location>
        <begin position="206"/>
        <end position="303"/>
    </location>
</feature>
<dbReference type="Gene3D" id="2.60.120.620">
    <property type="entry name" value="q2cbj1_9rhob like domain"/>
    <property type="match status" value="1"/>
</dbReference>
<evidence type="ECO:0000313" key="7">
    <source>
        <dbReference type="EMBL" id="OEU23160.1"/>
    </source>
</evidence>
<evidence type="ECO:0000256" key="1">
    <source>
        <dbReference type="ARBA" id="ARBA00001961"/>
    </source>
</evidence>
<dbReference type="PROSITE" id="PS51471">
    <property type="entry name" value="FE2OG_OXY"/>
    <property type="match status" value="1"/>
</dbReference>
<dbReference type="GO" id="GO:0016705">
    <property type="term" value="F:oxidoreductase activity, acting on paired donors, with incorporation or reduction of molecular oxygen"/>
    <property type="evidence" value="ECO:0007669"/>
    <property type="project" value="InterPro"/>
</dbReference>
<evidence type="ECO:0000259" key="6">
    <source>
        <dbReference type="PROSITE" id="PS51471"/>
    </source>
</evidence>
<evidence type="ECO:0000313" key="8">
    <source>
        <dbReference type="Proteomes" id="UP000095751"/>
    </source>
</evidence>
<comment type="cofactor">
    <cofactor evidence="1">
        <name>L-ascorbate</name>
        <dbReference type="ChEBI" id="CHEBI:38290"/>
    </cofactor>
</comment>
<dbReference type="InterPro" id="IPR006620">
    <property type="entry name" value="Pro_4_hyd_alph"/>
</dbReference>
<dbReference type="OrthoDB" id="69177at2759"/>